<proteinExistence type="predicted"/>
<gene>
    <name evidence="7" type="ORF">SAMN04488513_101474</name>
</gene>
<keyword evidence="2 5" id="KW-0812">Transmembrane</keyword>
<organism evidence="7 8">
    <name type="scientific">Pseudozobellia thermophila</name>
    <dbReference type="NCBI Taxonomy" id="192903"/>
    <lineage>
        <taxon>Bacteria</taxon>
        <taxon>Pseudomonadati</taxon>
        <taxon>Bacteroidota</taxon>
        <taxon>Flavobacteriia</taxon>
        <taxon>Flavobacteriales</taxon>
        <taxon>Flavobacteriaceae</taxon>
        <taxon>Pseudozobellia</taxon>
    </lineage>
</organism>
<evidence type="ECO:0000313" key="7">
    <source>
        <dbReference type="EMBL" id="SHI49970.1"/>
    </source>
</evidence>
<feature type="transmembrane region" description="Helical" evidence="5">
    <location>
        <begin position="341"/>
        <end position="359"/>
    </location>
</feature>
<dbReference type="AlphaFoldDB" id="A0A1M6BME0"/>
<feature type="transmembrane region" description="Helical" evidence="5">
    <location>
        <begin position="85"/>
        <end position="103"/>
    </location>
</feature>
<dbReference type="PANTHER" id="PTHR37422:SF13">
    <property type="entry name" value="LIPOPOLYSACCHARIDE BIOSYNTHESIS PROTEIN PA4999-RELATED"/>
    <property type="match status" value="1"/>
</dbReference>
<feature type="transmembrane region" description="Helical" evidence="5">
    <location>
        <begin position="115"/>
        <end position="137"/>
    </location>
</feature>
<feature type="transmembrane region" description="Helical" evidence="5">
    <location>
        <begin position="55"/>
        <end position="73"/>
    </location>
</feature>
<evidence type="ECO:0000313" key="8">
    <source>
        <dbReference type="Proteomes" id="UP000184543"/>
    </source>
</evidence>
<dbReference type="Pfam" id="PF04932">
    <property type="entry name" value="Wzy_C"/>
    <property type="match status" value="1"/>
</dbReference>
<dbReference type="RefSeq" id="WP_072987892.1">
    <property type="nucleotide sequence ID" value="NZ_FQYU01000001.1"/>
</dbReference>
<feature type="transmembrane region" description="Helical" evidence="5">
    <location>
        <begin position="167"/>
        <end position="187"/>
    </location>
</feature>
<dbReference type="GO" id="GO:0016020">
    <property type="term" value="C:membrane"/>
    <property type="evidence" value="ECO:0007669"/>
    <property type="project" value="UniProtKB-SubCell"/>
</dbReference>
<feature type="transmembrane region" description="Helical" evidence="5">
    <location>
        <begin position="234"/>
        <end position="253"/>
    </location>
</feature>
<dbReference type="Proteomes" id="UP000184543">
    <property type="component" value="Unassembled WGS sequence"/>
</dbReference>
<dbReference type="OrthoDB" id="1453911at2"/>
<protein>
    <recommendedName>
        <fullName evidence="6">O-antigen ligase-related domain-containing protein</fullName>
    </recommendedName>
</protein>
<evidence type="ECO:0000256" key="4">
    <source>
        <dbReference type="ARBA" id="ARBA00023136"/>
    </source>
</evidence>
<feature type="transmembrane region" description="Helical" evidence="5">
    <location>
        <begin position="193"/>
        <end position="222"/>
    </location>
</feature>
<accession>A0A1M6BME0</accession>
<feature type="transmembrane region" description="Helical" evidence="5">
    <location>
        <begin position="7"/>
        <end position="35"/>
    </location>
</feature>
<dbReference type="EMBL" id="FQYU01000001">
    <property type="protein sequence ID" value="SHI49970.1"/>
    <property type="molecule type" value="Genomic_DNA"/>
</dbReference>
<evidence type="ECO:0000259" key="6">
    <source>
        <dbReference type="Pfam" id="PF04932"/>
    </source>
</evidence>
<dbReference type="PANTHER" id="PTHR37422">
    <property type="entry name" value="TEICHURONIC ACID BIOSYNTHESIS PROTEIN TUAE"/>
    <property type="match status" value="1"/>
</dbReference>
<evidence type="ECO:0000256" key="2">
    <source>
        <dbReference type="ARBA" id="ARBA00022692"/>
    </source>
</evidence>
<feature type="domain" description="O-antigen ligase-related" evidence="6">
    <location>
        <begin position="196"/>
        <end position="324"/>
    </location>
</feature>
<comment type="subcellular location">
    <subcellularLocation>
        <location evidence="1">Membrane</location>
        <topology evidence="1">Multi-pass membrane protein</topology>
    </subcellularLocation>
</comment>
<sequence length="387" mass="44346">MKLPLEYFFVIVFPLVLVLPLPLLASSIALGAALLNVLIVSGARGGWRTVSFKGVNQNILVVFGALIIIIDSLTSSLRSFSLEPVFREVRVSFIIVPLVLWLVKDKIYRLRPQILFSMVLGVLLYILYSYGYLTYFYTNVITSRNFELSHFLIYDLRKNLPGAYHHTYIGMYMTFSIAILLYGSLGINKIYSYLIVCFILLNQVGIGSKLTLLMSLVLIAYYSKKYFKSELTRAFKVFLLFVLILLVVGFFIYESGVFNSISFSSSNRIESWQCALQGFFRKPFLGYGHEMSVVYMDECITSNAISTHNQYLEELLNYGVFGIWLPVLLMFLYLKSKNDGLFKIFLVMIIVLGLFENILSLQRGVLFFVFFSTFFCLKSNSIEGHKR</sequence>
<name>A0A1M6BME0_9FLAO</name>
<keyword evidence="8" id="KW-1185">Reference proteome</keyword>
<evidence type="ECO:0000256" key="5">
    <source>
        <dbReference type="SAM" id="Phobius"/>
    </source>
</evidence>
<dbReference type="InterPro" id="IPR007016">
    <property type="entry name" value="O-antigen_ligase-rel_domated"/>
</dbReference>
<keyword evidence="4 5" id="KW-0472">Membrane</keyword>
<feature type="transmembrane region" description="Helical" evidence="5">
    <location>
        <begin position="315"/>
        <end position="334"/>
    </location>
</feature>
<reference evidence="8" key="1">
    <citation type="submission" date="2016-11" db="EMBL/GenBank/DDBJ databases">
        <authorList>
            <person name="Varghese N."/>
            <person name="Submissions S."/>
        </authorList>
    </citation>
    <scope>NUCLEOTIDE SEQUENCE [LARGE SCALE GENOMIC DNA]</scope>
    <source>
        <strain evidence="8">DSM 19858</strain>
    </source>
</reference>
<evidence type="ECO:0000256" key="1">
    <source>
        <dbReference type="ARBA" id="ARBA00004141"/>
    </source>
</evidence>
<dbReference type="STRING" id="192903.SAMN04488513_101474"/>
<evidence type="ECO:0000256" key="3">
    <source>
        <dbReference type="ARBA" id="ARBA00022989"/>
    </source>
</evidence>
<keyword evidence="3 5" id="KW-1133">Transmembrane helix</keyword>
<dbReference type="InterPro" id="IPR051533">
    <property type="entry name" value="WaaL-like"/>
</dbReference>